<reference evidence="3" key="1">
    <citation type="journal article" date="2016" name="Nat. Commun.">
        <title>The Gonium pectorale genome demonstrates co-option of cell cycle regulation during the evolution of multicellularity.</title>
        <authorList>
            <person name="Hanschen E.R."/>
            <person name="Marriage T.N."/>
            <person name="Ferris P.J."/>
            <person name="Hamaji T."/>
            <person name="Toyoda A."/>
            <person name="Fujiyama A."/>
            <person name="Neme R."/>
            <person name="Noguchi H."/>
            <person name="Minakuchi Y."/>
            <person name="Suzuki M."/>
            <person name="Kawai-Toyooka H."/>
            <person name="Smith D.R."/>
            <person name="Sparks H."/>
            <person name="Anderson J."/>
            <person name="Bakaric R."/>
            <person name="Luria V."/>
            <person name="Karger A."/>
            <person name="Kirschner M.W."/>
            <person name="Durand P.M."/>
            <person name="Michod R.E."/>
            <person name="Nozaki H."/>
            <person name="Olson B.J."/>
        </authorList>
    </citation>
    <scope>NUCLEOTIDE SEQUENCE [LARGE SCALE GENOMIC DNA]</scope>
    <source>
        <strain evidence="3">NIES-2863</strain>
    </source>
</reference>
<dbReference type="AlphaFoldDB" id="A0A150GWK5"/>
<keyword evidence="3" id="KW-1185">Reference proteome</keyword>
<proteinExistence type="predicted"/>
<name>A0A150GWK5_GONPE</name>
<organism evidence="2 3">
    <name type="scientific">Gonium pectorale</name>
    <name type="common">Green alga</name>
    <dbReference type="NCBI Taxonomy" id="33097"/>
    <lineage>
        <taxon>Eukaryota</taxon>
        <taxon>Viridiplantae</taxon>
        <taxon>Chlorophyta</taxon>
        <taxon>core chlorophytes</taxon>
        <taxon>Chlorophyceae</taxon>
        <taxon>CS clade</taxon>
        <taxon>Chlamydomonadales</taxon>
        <taxon>Volvocaceae</taxon>
        <taxon>Gonium</taxon>
    </lineage>
</organism>
<dbReference type="OrthoDB" id="551959at2759"/>
<evidence type="ECO:0000256" key="1">
    <source>
        <dbReference type="SAM" id="MobiDB-lite"/>
    </source>
</evidence>
<gene>
    <name evidence="2" type="ORF">GPECTOR_5g271</name>
</gene>
<feature type="region of interest" description="Disordered" evidence="1">
    <location>
        <begin position="19"/>
        <end position="39"/>
    </location>
</feature>
<feature type="compositionally biased region" description="Low complexity" evidence="1">
    <location>
        <begin position="118"/>
        <end position="127"/>
    </location>
</feature>
<comment type="caution">
    <text evidence="2">The sequence shown here is derived from an EMBL/GenBank/DDBJ whole genome shotgun (WGS) entry which is preliminary data.</text>
</comment>
<dbReference type="Proteomes" id="UP000075714">
    <property type="component" value="Unassembled WGS sequence"/>
</dbReference>
<evidence type="ECO:0000313" key="3">
    <source>
        <dbReference type="Proteomes" id="UP000075714"/>
    </source>
</evidence>
<dbReference type="EMBL" id="LSYV01000006">
    <property type="protein sequence ID" value="KXZ54175.1"/>
    <property type="molecule type" value="Genomic_DNA"/>
</dbReference>
<evidence type="ECO:0000313" key="2">
    <source>
        <dbReference type="EMBL" id="KXZ54175.1"/>
    </source>
</evidence>
<accession>A0A150GWK5</accession>
<feature type="region of interest" description="Disordered" evidence="1">
    <location>
        <begin position="118"/>
        <end position="137"/>
    </location>
</feature>
<protein>
    <submittedName>
        <fullName evidence="2">Uncharacterized protein</fullName>
    </submittedName>
</protein>
<sequence>MRPPKELTELSPAQLLLRQPASVQQLRPPQPLPPHSGSLGKVQGELTLLYQWYVANKTAYLDQAQRQLRRVETLAGLPAAGAGAKAESADAMRAFETALHIMQVCGTVEQQCLAQQQQQQQQPTAAATVSRADGLKA</sequence>